<dbReference type="OrthoDB" id="532420at2759"/>
<dbReference type="Proteomes" id="UP000030763">
    <property type="component" value="Unassembled WGS sequence"/>
</dbReference>
<protein>
    <recommendedName>
        <fullName evidence="3">UDP-N-acetylglucosamine diphosphorylase</fullName>
        <ecNumber evidence="3">2.7.7.23</ecNumber>
    </recommendedName>
</protein>
<dbReference type="InterPro" id="IPR029044">
    <property type="entry name" value="Nucleotide-diphossugar_trans"/>
</dbReference>
<dbReference type="PANTHER" id="PTHR11952">
    <property type="entry name" value="UDP- GLUCOSE PYROPHOSPHORYLASE"/>
    <property type="match status" value="1"/>
</dbReference>
<sequence>MAGVEAAVRAAYDAAGQGHIFRFYDRLPPDQQQQLLEEARQHDPHQLNEMLSSALGGKAANTNNSRDPADATDSIRPPNLVDLSPLNTLLQKQQERRQQQQQQNQQQEDEEELAAAYRALLAGAAACGVVSLKSSPSALKDYWRNVGLGLIAEGKVGVLLLAGGDGSRLGFEGPKGSFPIAPLSQKSFFCLYAQRLQQVAALAAAAADTSNSSSSSGSGGSSVNRCKEVFIFSQATTPVFNLDRLLMLGSPHSLRTAPSGNGGLFRGFSDSGALVHAARKGLEGLQVLSVDNALARVGDPVANKVVARRSPKESIGVVCQIRTALPCLLQQRQQQQQRKQQLQQGQPRQPAQQQQQDLQHQQQQQQQQQGRWAGGVAEYSELPPSLAEDGALYAWGNVCMHYFSLAFIQAVTSNLAVYEKRFHAAKKKIPELVCLDHNSGSNQRAAAETPATQDVGTPMTENPRSWALRTPTEANGWKLELFIFDAFAFADRVLCLEVEREEEFAPVKVSGNIEMQALEGQGLEVASVASDTPEHAQLLLSRLHAKWVAAAVSLSSLPGRLPEAPHHIFCEVSPLLSYEGEGISSGCLKGKDLSKPLLLLAPQEKNPKPSS</sequence>
<feature type="region of interest" description="Disordered" evidence="7">
    <location>
        <begin position="441"/>
        <end position="465"/>
    </location>
</feature>
<evidence type="ECO:0000256" key="5">
    <source>
        <dbReference type="ARBA" id="ARBA00022695"/>
    </source>
</evidence>
<feature type="region of interest" description="Disordered" evidence="7">
    <location>
        <begin position="91"/>
        <end position="110"/>
    </location>
</feature>
<feature type="region of interest" description="Disordered" evidence="7">
    <location>
        <begin position="57"/>
        <end position="82"/>
    </location>
</feature>
<reference evidence="8" key="1">
    <citation type="submission" date="2013-10" db="EMBL/GenBank/DDBJ databases">
        <title>Genomic analysis of the causative agents of coccidiosis in chickens.</title>
        <authorList>
            <person name="Reid A.J."/>
            <person name="Blake D."/>
            <person name="Billington K."/>
            <person name="Browne H."/>
            <person name="Dunn M."/>
            <person name="Hung S."/>
            <person name="Kawahara F."/>
            <person name="Miranda-Saavedra D."/>
            <person name="Mourier T."/>
            <person name="Nagra H."/>
            <person name="Otto T.D."/>
            <person name="Rawlings N."/>
            <person name="Sanchez A."/>
            <person name="Sanders M."/>
            <person name="Subramaniam C."/>
            <person name="Tay Y."/>
            <person name="Dear P."/>
            <person name="Doerig C."/>
            <person name="Gruber A."/>
            <person name="Parkinson J."/>
            <person name="Shirley M."/>
            <person name="Wan K.L."/>
            <person name="Berriman M."/>
            <person name="Tomley F."/>
            <person name="Pain A."/>
        </authorList>
    </citation>
    <scope>NUCLEOTIDE SEQUENCE [LARGE SCALE GENOMIC DNA]</scope>
    <source>
        <strain evidence="8">Weybridge</strain>
    </source>
</reference>
<comment type="similarity">
    <text evidence="2">Belongs to the UDPGP type 1 family.</text>
</comment>
<comment type="catalytic activity">
    <reaction evidence="6">
        <text>N-acetyl-alpha-D-glucosamine 1-phosphate + UTP + H(+) = UDP-N-acetyl-alpha-D-glucosamine + diphosphate</text>
        <dbReference type="Rhea" id="RHEA:13509"/>
        <dbReference type="ChEBI" id="CHEBI:15378"/>
        <dbReference type="ChEBI" id="CHEBI:33019"/>
        <dbReference type="ChEBI" id="CHEBI:46398"/>
        <dbReference type="ChEBI" id="CHEBI:57705"/>
        <dbReference type="ChEBI" id="CHEBI:57776"/>
        <dbReference type="EC" id="2.7.7.23"/>
    </reaction>
</comment>
<dbReference type="EMBL" id="HG719189">
    <property type="protein sequence ID" value="CDJ56985.1"/>
    <property type="molecule type" value="Genomic_DNA"/>
</dbReference>
<dbReference type="SUPFAM" id="SSF53448">
    <property type="entry name" value="Nucleotide-diphospho-sugar transferases"/>
    <property type="match status" value="1"/>
</dbReference>
<comment type="pathway">
    <text evidence="1">Nucleotide-sugar biosynthesis; UDP-N-acetyl-alpha-D-glucosamine biosynthesis; UDP-N-acetyl-alpha-D-glucosamine from N-acetyl-alpha-D-glucosamine 1-phosphate: step 1/1.</text>
</comment>
<dbReference type="AlphaFoldDB" id="U6M5N7"/>
<evidence type="ECO:0000313" key="9">
    <source>
        <dbReference type="Proteomes" id="UP000030763"/>
    </source>
</evidence>
<keyword evidence="4" id="KW-0808">Transferase</keyword>
<dbReference type="PANTHER" id="PTHR11952:SF2">
    <property type="entry name" value="LD24639P"/>
    <property type="match status" value="1"/>
</dbReference>
<evidence type="ECO:0000313" key="8">
    <source>
        <dbReference type="EMBL" id="CDJ56985.1"/>
    </source>
</evidence>
<dbReference type="Gene3D" id="2.10.10.100">
    <property type="match status" value="1"/>
</dbReference>
<evidence type="ECO:0000256" key="3">
    <source>
        <dbReference type="ARBA" id="ARBA00012457"/>
    </source>
</evidence>
<dbReference type="OMA" id="THCTVPW"/>
<feature type="compositionally biased region" description="Low complexity" evidence="7">
    <location>
        <begin position="338"/>
        <end position="369"/>
    </location>
</feature>
<accession>U6M5N7</accession>
<dbReference type="RefSeq" id="XP_013333635.1">
    <property type="nucleotide sequence ID" value="XM_013478181.1"/>
</dbReference>
<evidence type="ECO:0000256" key="2">
    <source>
        <dbReference type="ARBA" id="ARBA00010401"/>
    </source>
</evidence>
<evidence type="ECO:0000256" key="7">
    <source>
        <dbReference type="SAM" id="MobiDB-lite"/>
    </source>
</evidence>
<dbReference type="InterPro" id="IPR039741">
    <property type="entry name" value="UDP-sugar_pyrophosphorylase"/>
</dbReference>
<proteinExistence type="inferred from homology"/>
<gene>
    <name evidence="8" type="ORF">EMWEY_00027560</name>
</gene>
<reference evidence="8" key="2">
    <citation type="submission" date="2013-10" db="EMBL/GenBank/DDBJ databases">
        <authorList>
            <person name="Aslett M."/>
        </authorList>
    </citation>
    <scope>NUCLEOTIDE SEQUENCE [LARGE SCALE GENOMIC DNA]</scope>
    <source>
        <strain evidence="8">Weybridge</strain>
    </source>
</reference>
<dbReference type="GeneID" id="25336742"/>
<evidence type="ECO:0000256" key="6">
    <source>
        <dbReference type="ARBA" id="ARBA00048493"/>
    </source>
</evidence>
<name>U6M5N7_EIMMA</name>
<feature type="compositionally biased region" description="Polar residues" evidence="7">
    <location>
        <begin position="441"/>
        <end position="463"/>
    </location>
</feature>
<evidence type="ECO:0000256" key="1">
    <source>
        <dbReference type="ARBA" id="ARBA00005208"/>
    </source>
</evidence>
<dbReference type="GO" id="GO:0003977">
    <property type="term" value="F:UDP-N-acetylglucosamine diphosphorylase activity"/>
    <property type="evidence" value="ECO:0007669"/>
    <property type="project" value="UniProtKB-EC"/>
</dbReference>
<feature type="region of interest" description="Disordered" evidence="7">
    <location>
        <begin position="338"/>
        <end position="374"/>
    </location>
</feature>
<dbReference type="EC" id="2.7.7.23" evidence="3"/>
<dbReference type="Gene3D" id="3.90.550.10">
    <property type="entry name" value="Spore Coat Polysaccharide Biosynthesis Protein SpsA, Chain A"/>
    <property type="match status" value="2"/>
</dbReference>
<dbReference type="Pfam" id="PF01704">
    <property type="entry name" value="UDPGP"/>
    <property type="match status" value="1"/>
</dbReference>
<keyword evidence="9" id="KW-1185">Reference proteome</keyword>
<dbReference type="VEuPathDB" id="ToxoDB:EMWEY_00027560"/>
<dbReference type="InterPro" id="IPR002618">
    <property type="entry name" value="UDPGP_fam"/>
</dbReference>
<evidence type="ECO:0000256" key="4">
    <source>
        <dbReference type="ARBA" id="ARBA00022679"/>
    </source>
</evidence>
<keyword evidence="5" id="KW-0548">Nucleotidyltransferase</keyword>
<organism evidence="8 9">
    <name type="scientific">Eimeria maxima</name>
    <name type="common">Coccidian parasite</name>
    <dbReference type="NCBI Taxonomy" id="5804"/>
    <lineage>
        <taxon>Eukaryota</taxon>
        <taxon>Sar</taxon>
        <taxon>Alveolata</taxon>
        <taxon>Apicomplexa</taxon>
        <taxon>Conoidasida</taxon>
        <taxon>Coccidia</taxon>
        <taxon>Eucoccidiorida</taxon>
        <taxon>Eimeriorina</taxon>
        <taxon>Eimeriidae</taxon>
        <taxon>Eimeria</taxon>
    </lineage>
</organism>